<gene>
    <name evidence="3" type="ORF">THAOC_13092</name>
</gene>
<dbReference type="GO" id="GO:0004674">
    <property type="term" value="F:protein serine/threonine kinase activity"/>
    <property type="evidence" value="ECO:0007669"/>
    <property type="project" value="TreeGrafter"/>
</dbReference>
<dbReference type="GO" id="GO:0044773">
    <property type="term" value="P:mitotic DNA damage checkpoint signaling"/>
    <property type="evidence" value="ECO:0007669"/>
    <property type="project" value="TreeGrafter"/>
</dbReference>
<dbReference type="InterPro" id="IPR008271">
    <property type="entry name" value="Ser/Thr_kinase_AS"/>
</dbReference>
<dbReference type="PANTHER" id="PTHR44167:SF30">
    <property type="entry name" value="PHOSPHORYLASE KINASE"/>
    <property type="match status" value="1"/>
</dbReference>
<dbReference type="eggNOG" id="KOG0032">
    <property type="taxonomic scope" value="Eukaryota"/>
</dbReference>
<dbReference type="InterPro" id="IPR011009">
    <property type="entry name" value="Kinase-like_dom_sf"/>
</dbReference>
<evidence type="ECO:0000313" key="4">
    <source>
        <dbReference type="Proteomes" id="UP000266841"/>
    </source>
</evidence>
<feature type="domain" description="Protein kinase" evidence="2">
    <location>
        <begin position="1"/>
        <end position="266"/>
    </location>
</feature>
<sequence length="416" mass="45950">MSSGTLPHGSYHRAGSLGAGEEFALKSFDPDEDNDTLELGTLREVSILRILREANGHPNIVSLVDVQTEGEEEYSDGSFCMIMPLYSHGDLGSAIAKGLVKQGPAGRKQRVELAHGLLTAVAFLHDNHIIHRDIKSANVTISQMNEKIVPVLIDFSLAKFVDGENAVLPPGSTHTPSIGTPTYTAPEVVKREPYGLKSDCWSVGVVLLECLIGELNVDRDKAAFSLIEKEVASLTDSPFATLVRGLLEPDADKRSSAREALEMPIFSKFGLEVPAVKVVNIGRAFETDEDEESSGTADNKRKKQKNQKLTQRQKLINKLCSEIGCKNPRTRLAVEVYAKCAEETIDDELDDIKTSTTLLDCVIIANHFYEEAMINLEELVEDNGEDFPSFVDFDLETYKDNQSALFMSMDYCLYIR</sequence>
<reference evidence="3 4" key="1">
    <citation type="journal article" date="2012" name="Genome Biol.">
        <title>Genome and low-iron response of an oceanic diatom adapted to chronic iron limitation.</title>
        <authorList>
            <person name="Lommer M."/>
            <person name="Specht M."/>
            <person name="Roy A.S."/>
            <person name="Kraemer L."/>
            <person name="Andreson R."/>
            <person name="Gutowska M.A."/>
            <person name="Wolf J."/>
            <person name="Bergner S.V."/>
            <person name="Schilhabel M.B."/>
            <person name="Klostermeier U.C."/>
            <person name="Beiko R.G."/>
            <person name="Rosenstiel P."/>
            <person name="Hippler M."/>
            <person name="Laroche J."/>
        </authorList>
    </citation>
    <scope>NUCLEOTIDE SEQUENCE [LARGE SCALE GENOMIC DNA]</scope>
    <source>
        <strain evidence="3 4">CCMP1005</strain>
    </source>
</reference>
<dbReference type="SMART" id="SM00220">
    <property type="entry name" value="S_TKc"/>
    <property type="match status" value="1"/>
</dbReference>
<dbReference type="Gene3D" id="1.10.510.10">
    <property type="entry name" value="Transferase(Phosphotransferase) domain 1"/>
    <property type="match status" value="1"/>
</dbReference>
<proteinExistence type="predicted"/>
<dbReference type="PANTHER" id="PTHR44167">
    <property type="entry name" value="OVARIAN-SPECIFIC SERINE/THREONINE-PROTEIN KINASE LOK-RELATED"/>
    <property type="match status" value="1"/>
</dbReference>
<dbReference type="Pfam" id="PF00069">
    <property type="entry name" value="Pkinase"/>
    <property type="match status" value="1"/>
</dbReference>
<comment type="caution">
    <text evidence="3">The sequence shown here is derived from an EMBL/GenBank/DDBJ whole genome shotgun (WGS) entry which is preliminary data.</text>
</comment>
<dbReference type="GO" id="GO:0005524">
    <property type="term" value="F:ATP binding"/>
    <property type="evidence" value="ECO:0007669"/>
    <property type="project" value="InterPro"/>
</dbReference>
<dbReference type="Gene3D" id="3.30.200.20">
    <property type="entry name" value="Phosphorylase Kinase, domain 1"/>
    <property type="match status" value="1"/>
</dbReference>
<dbReference type="PROSITE" id="PS50011">
    <property type="entry name" value="PROTEIN_KINASE_DOM"/>
    <property type="match status" value="1"/>
</dbReference>
<evidence type="ECO:0000259" key="2">
    <source>
        <dbReference type="PROSITE" id="PS50011"/>
    </source>
</evidence>
<dbReference type="AlphaFoldDB" id="K0SM15"/>
<dbReference type="EMBL" id="AGNL01015326">
    <property type="protein sequence ID" value="EJK66014.1"/>
    <property type="molecule type" value="Genomic_DNA"/>
</dbReference>
<evidence type="ECO:0000256" key="1">
    <source>
        <dbReference type="SAM" id="MobiDB-lite"/>
    </source>
</evidence>
<dbReference type="SUPFAM" id="SSF56112">
    <property type="entry name" value="Protein kinase-like (PK-like)"/>
    <property type="match status" value="1"/>
</dbReference>
<dbReference type="OMA" id="YEEAMIN"/>
<dbReference type="Proteomes" id="UP000266841">
    <property type="component" value="Unassembled WGS sequence"/>
</dbReference>
<dbReference type="PROSITE" id="PS00108">
    <property type="entry name" value="PROTEIN_KINASE_ST"/>
    <property type="match status" value="1"/>
</dbReference>
<organism evidence="3 4">
    <name type="scientific">Thalassiosira oceanica</name>
    <name type="common">Marine diatom</name>
    <dbReference type="NCBI Taxonomy" id="159749"/>
    <lineage>
        <taxon>Eukaryota</taxon>
        <taxon>Sar</taxon>
        <taxon>Stramenopiles</taxon>
        <taxon>Ochrophyta</taxon>
        <taxon>Bacillariophyta</taxon>
        <taxon>Coscinodiscophyceae</taxon>
        <taxon>Thalassiosirophycidae</taxon>
        <taxon>Thalassiosirales</taxon>
        <taxon>Thalassiosiraceae</taxon>
        <taxon>Thalassiosira</taxon>
    </lineage>
</organism>
<feature type="region of interest" description="Disordered" evidence="1">
    <location>
        <begin position="287"/>
        <end position="310"/>
    </location>
</feature>
<evidence type="ECO:0000313" key="3">
    <source>
        <dbReference type="EMBL" id="EJK66014.1"/>
    </source>
</evidence>
<dbReference type="GO" id="GO:0005634">
    <property type="term" value="C:nucleus"/>
    <property type="evidence" value="ECO:0007669"/>
    <property type="project" value="TreeGrafter"/>
</dbReference>
<keyword evidence="4" id="KW-1185">Reference proteome</keyword>
<accession>K0SM15</accession>
<dbReference type="InterPro" id="IPR000719">
    <property type="entry name" value="Prot_kinase_dom"/>
</dbReference>
<protein>
    <recommendedName>
        <fullName evidence="2">Protein kinase domain-containing protein</fullName>
    </recommendedName>
</protein>
<name>K0SM15_THAOC</name>
<dbReference type="OrthoDB" id="193860at2759"/>